<evidence type="ECO:0000256" key="3">
    <source>
        <dbReference type="RuleBase" id="RU000363"/>
    </source>
</evidence>
<proteinExistence type="inferred from homology"/>
<dbReference type="VEuPathDB" id="FungiDB:CXQ85_003983"/>
<accession>A0A2V1B2L4</accession>
<dbReference type="RefSeq" id="XP_025344631.1">
    <property type="nucleotide sequence ID" value="XM_025487615.1"/>
</dbReference>
<dbReference type="Proteomes" id="UP000244309">
    <property type="component" value="Unassembled WGS sequence"/>
</dbReference>
<dbReference type="AlphaFoldDB" id="A0A2V1B2L4"/>
<dbReference type="PRINTS" id="PR00081">
    <property type="entry name" value="GDHRDH"/>
</dbReference>
<name>A0A2V1B2L4_9ASCO</name>
<keyword evidence="2" id="KW-0560">Oxidoreductase</keyword>
<dbReference type="SUPFAM" id="SSF51735">
    <property type="entry name" value="NAD(P)-binding Rossmann-fold domains"/>
    <property type="match status" value="1"/>
</dbReference>
<dbReference type="EMBL" id="PKFO01000011">
    <property type="protein sequence ID" value="PVH23691.1"/>
    <property type="molecule type" value="Genomic_DNA"/>
</dbReference>
<dbReference type="GeneID" id="37009313"/>
<gene>
    <name evidence="4" type="ORF">CXQ85_003983</name>
</gene>
<evidence type="ECO:0000313" key="5">
    <source>
        <dbReference type="Proteomes" id="UP000244309"/>
    </source>
</evidence>
<comment type="similarity">
    <text evidence="1 3">Belongs to the short-chain dehydrogenases/reductases (SDR) family.</text>
</comment>
<evidence type="ECO:0000256" key="2">
    <source>
        <dbReference type="ARBA" id="ARBA00023002"/>
    </source>
</evidence>
<dbReference type="OrthoDB" id="10253736at2759"/>
<reference evidence="4 5" key="1">
    <citation type="submission" date="2017-12" db="EMBL/GenBank/DDBJ databases">
        <title>Genome Sequence of a Multidrug-Resistant Candida haemulonii Isolate from a Patient with Chronic Leg Ulcers in Israel.</title>
        <authorList>
            <person name="Chow N.A."/>
            <person name="Gade L."/>
            <person name="Batra D."/>
            <person name="Rowe L.A."/>
            <person name="Ben-Ami R."/>
            <person name="Loparev V.N."/>
            <person name="Litvintseva A.P."/>
        </authorList>
    </citation>
    <scope>NUCLEOTIDE SEQUENCE [LARGE SCALE GENOMIC DNA]</scope>
    <source>
        <strain evidence="4 5">B11899</strain>
    </source>
</reference>
<dbReference type="PANTHER" id="PTHR24322:SF736">
    <property type="entry name" value="RETINOL DEHYDROGENASE 10"/>
    <property type="match status" value="1"/>
</dbReference>
<dbReference type="STRING" id="45357.A0A2V1B2L4"/>
<dbReference type="CDD" id="cd05339">
    <property type="entry name" value="17beta-HSDXI-like_SDR_c"/>
    <property type="match status" value="1"/>
</dbReference>
<dbReference type="GO" id="GO:0016616">
    <property type="term" value="F:oxidoreductase activity, acting on the CH-OH group of donors, NAD or NADP as acceptor"/>
    <property type="evidence" value="ECO:0007669"/>
    <property type="project" value="TreeGrafter"/>
</dbReference>
<organism evidence="4 5">
    <name type="scientific">Candidozyma haemuli</name>
    <dbReference type="NCBI Taxonomy" id="45357"/>
    <lineage>
        <taxon>Eukaryota</taxon>
        <taxon>Fungi</taxon>
        <taxon>Dikarya</taxon>
        <taxon>Ascomycota</taxon>
        <taxon>Saccharomycotina</taxon>
        <taxon>Pichiomycetes</taxon>
        <taxon>Metschnikowiaceae</taxon>
        <taxon>Candidozyma</taxon>
    </lineage>
</organism>
<dbReference type="PANTHER" id="PTHR24322">
    <property type="entry name" value="PKSB"/>
    <property type="match status" value="1"/>
</dbReference>
<dbReference type="Gene3D" id="3.40.50.720">
    <property type="entry name" value="NAD(P)-binding Rossmann-like Domain"/>
    <property type="match status" value="1"/>
</dbReference>
<sequence length="305" mass="33200">MSSFANSCFYSVHRHLRRLSHLVVGHSFESSKDIVVVTGGSSGLGRELASSFAATGAQVAVVDVNLPSTEASVPSVHYFKCDVGSREEVESCYEQICATMGVPTILINNAGITDGKTILEMSYPDIERIIRINLLSSFFTIKVFLPSMLAQRRGYIVTIGSVLGYMSPAQLSAYGASKSGLVAIHESLTYELGPPSLCVTGVKTLLVCPGKMKTSMFDGVVSPWRWLAPELEPSDVARTILEALEHGRRGEIKLPLYGNFLPVFRAMPWPITELARHVSGIDESMCTYKNAPNKQASAISMPRSY</sequence>
<dbReference type="InterPro" id="IPR002347">
    <property type="entry name" value="SDR_fam"/>
</dbReference>
<evidence type="ECO:0000256" key="1">
    <source>
        <dbReference type="ARBA" id="ARBA00006484"/>
    </source>
</evidence>
<comment type="caution">
    <text evidence="4">The sequence shown here is derived from an EMBL/GenBank/DDBJ whole genome shotgun (WGS) entry which is preliminary data.</text>
</comment>
<dbReference type="InterPro" id="IPR036291">
    <property type="entry name" value="NAD(P)-bd_dom_sf"/>
</dbReference>
<dbReference type="Pfam" id="PF00106">
    <property type="entry name" value="adh_short"/>
    <property type="match status" value="1"/>
</dbReference>
<keyword evidence="5" id="KW-1185">Reference proteome</keyword>
<dbReference type="PRINTS" id="PR00080">
    <property type="entry name" value="SDRFAMILY"/>
</dbReference>
<evidence type="ECO:0000313" key="4">
    <source>
        <dbReference type="EMBL" id="PVH23691.1"/>
    </source>
</evidence>
<protein>
    <submittedName>
        <fullName evidence="4">Uncharacterized protein</fullName>
    </submittedName>
</protein>